<protein>
    <submittedName>
        <fullName evidence="2">Uncharacterized protein</fullName>
    </submittedName>
</protein>
<dbReference type="EMBL" id="SRPW01003873">
    <property type="protein sequence ID" value="KAG5985911.1"/>
    <property type="molecule type" value="Genomic_DNA"/>
</dbReference>
<gene>
    <name evidence="2" type="ORF">E4U43_005803</name>
</gene>
<sequence length="83" mass="9011">MIDDEKHGTNTESTVDASLRGRADTVWIHSAHAVDVEKESEIRSEPTGGGKVPTRRARASWYSRLESRVEAGEVSAAETAPTC</sequence>
<keyword evidence="3" id="KW-1185">Reference proteome</keyword>
<dbReference type="Proteomes" id="UP000748025">
    <property type="component" value="Unassembled WGS sequence"/>
</dbReference>
<organism evidence="2 3">
    <name type="scientific">Claviceps pusilla</name>
    <dbReference type="NCBI Taxonomy" id="123648"/>
    <lineage>
        <taxon>Eukaryota</taxon>
        <taxon>Fungi</taxon>
        <taxon>Dikarya</taxon>
        <taxon>Ascomycota</taxon>
        <taxon>Pezizomycotina</taxon>
        <taxon>Sordariomycetes</taxon>
        <taxon>Hypocreomycetidae</taxon>
        <taxon>Hypocreales</taxon>
        <taxon>Clavicipitaceae</taxon>
        <taxon>Claviceps</taxon>
    </lineage>
</organism>
<name>A0A9P7N308_9HYPO</name>
<evidence type="ECO:0000313" key="2">
    <source>
        <dbReference type="EMBL" id="KAG5985911.1"/>
    </source>
</evidence>
<reference evidence="2" key="1">
    <citation type="journal article" date="2020" name="bioRxiv">
        <title>Whole genome comparisons of ergot fungi reveals the divergence and evolution of species within the genus Claviceps are the result of varying mechanisms driving genome evolution and host range expansion.</title>
        <authorList>
            <person name="Wyka S.A."/>
            <person name="Mondo S.J."/>
            <person name="Liu M."/>
            <person name="Dettman J."/>
            <person name="Nalam V."/>
            <person name="Broders K.D."/>
        </authorList>
    </citation>
    <scope>NUCLEOTIDE SEQUENCE</scope>
    <source>
        <strain evidence="2">CCC 602</strain>
    </source>
</reference>
<comment type="caution">
    <text evidence="2">The sequence shown here is derived from an EMBL/GenBank/DDBJ whole genome shotgun (WGS) entry which is preliminary data.</text>
</comment>
<evidence type="ECO:0000313" key="3">
    <source>
        <dbReference type="Proteomes" id="UP000748025"/>
    </source>
</evidence>
<evidence type="ECO:0000256" key="1">
    <source>
        <dbReference type="SAM" id="MobiDB-lite"/>
    </source>
</evidence>
<proteinExistence type="predicted"/>
<dbReference type="AlphaFoldDB" id="A0A9P7N308"/>
<accession>A0A9P7N308</accession>
<feature type="region of interest" description="Disordered" evidence="1">
    <location>
        <begin position="38"/>
        <end position="57"/>
    </location>
</feature>